<name>A0A9P0H3B7_NEZVI</name>
<sequence length="123" mass="13982">MYFGPIRQATSSLHNNKCLNSWQETAWKAKKKRIDRFIKGKPWDLTSQCKEPAEWTEPIVGVQELNEQHKAIGLPFFPITTGGGGSSLGDERPTIPPHFLHHFYPFTDLSQLHLGFSIGHNLQ</sequence>
<dbReference type="EMBL" id="OV725078">
    <property type="protein sequence ID" value="CAH1393991.1"/>
    <property type="molecule type" value="Genomic_DNA"/>
</dbReference>
<dbReference type="Proteomes" id="UP001152798">
    <property type="component" value="Chromosome 2"/>
</dbReference>
<dbReference type="AlphaFoldDB" id="A0A9P0H3B7"/>
<organism evidence="1 2">
    <name type="scientific">Nezara viridula</name>
    <name type="common">Southern green stink bug</name>
    <name type="synonym">Cimex viridulus</name>
    <dbReference type="NCBI Taxonomy" id="85310"/>
    <lineage>
        <taxon>Eukaryota</taxon>
        <taxon>Metazoa</taxon>
        <taxon>Ecdysozoa</taxon>
        <taxon>Arthropoda</taxon>
        <taxon>Hexapoda</taxon>
        <taxon>Insecta</taxon>
        <taxon>Pterygota</taxon>
        <taxon>Neoptera</taxon>
        <taxon>Paraneoptera</taxon>
        <taxon>Hemiptera</taxon>
        <taxon>Heteroptera</taxon>
        <taxon>Panheteroptera</taxon>
        <taxon>Pentatomomorpha</taxon>
        <taxon>Pentatomoidea</taxon>
        <taxon>Pentatomidae</taxon>
        <taxon>Pentatominae</taxon>
        <taxon>Nezara</taxon>
    </lineage>
</organism>
<accession>A0A9P0H3B7</accession>
<evidence type="ECO:0000313" key="2">
    <source>
        <dbReference type="Proteomes" id="UP001152798"/>
    </source>
</evidence>
<reference evidence="1" key="1">
    <citation type="submission" date="2022-01" db="EMBL/GenBank/DDBJ databases">
        <authorList>
            <person name="King R."/>
        </authorList>
    </citation>
    <scope>NUCLEOTIDE SEQUENCE</scope>
</reference>
<dbReference type="OrthoDB" id="10508430at2759"/>
<keyword evidence="2" id="KW-1185">Reference proteome</keyword>
<protein>
    <submittedName>
        <fullName evidence="1">Uncharacterized protein</fullName>
    </submittedName>
</protein>
<proteinExistence type="predicted"/>
<gene>
    <name evidence="1" type="ORF">NEZAVI_LOCUS4558</name>
</gene>
<evidence type="ECO:0000313" key="1">
    <source>
        <dbReference type="EMBL" id="CAH1393991.1"/>
    </source>
</evidence>